<dbReference type="EMBL" id="CP018076">
    <property type="protein sequence ID" value="APE44305.1"/>
    <property type="molecule type" value="Genomic_DNA"/>
</dbReference>
<protein>
    <submittedName>
        <fullName evidence="2">tRNA (Adenosine(37)-N6)-threonylcarbamoyltransferase complex dimerization subunit type 1 TsaB</fullName>
    </submittedName>
</protein>
<dbReference type="Gene3D" id="3.30.420.40">
    <property type="match status" value="1"/>
</dbReference>
<evidence type="ECO:0000313" key="3">
    <source>
        <dbReference type="Proteomes" id="UP000181897"/>
    </source>
</evidence>
<dbReference type="GO" id="GO:0016740">
    <property type="term" value="F:transferase activity"/>
    <property type="evidence" value="ECO:0007669"/>
    <property type="project" value="UniProtKB-KW"/>
</dbReference>
<dbReference type="InterPro" id="IPR043129">
    <property type="entry name" value="ATPase_NBD"/>
</dbReference>
<organism evidence="2 3">
    <name type="scientific">Sulfitobacter alexandrii</name>
    <dbReference type="NCBI Taxonomy" id="1917485"/>
    <lineage>
        <taxon>Bacteria</taxon>
        <taxon>Pseudomonadati</taxon>
        <taxon>Pseudomonadota</taxon>
        <taxon>Alphaproteobacteria</taxon>
        <taxon>Rhodobacterales</taxon>
        <taxon>Roseobacteraceae</taxon>
        <taxon>Sulfitobacter</taxon>
    </lineage>
</organism>
<gene>
    <name evidence="2" type="ORF">BOO69_13530</name>
</gene>
<keyword evidence="3" id="KW-1185">Reference proteome</keyword>
<dbReference type="RefSeq" id="WP_071972648.1">
    <property type="nucleotide sequence ID" value="NZ_CP018076.1"/>
</dbReference>
<feature type="domain" description="Gcp-like" evidence="1">
    <location>
        <begin position="39"/>
        <end position="132"/>
    </location>
</feature>
<proteinExistence type="predicted"/>
<dbReference type="STRING" id="1917485.BOO69_13530"/>
<dbReference type="GO" id="GO:0002949">
    <property type="term" value="P:tRNA threonylcarbamoyladenosine modification"/>
    <property type="evidence" value="ECO:0007669"/>
    <property type="project" value="InterPro"/>
</dbReference>
<evidence type="ECO:0000259" key="1">
    <source>
        <dbReference type="Pfam" id="PF00814"/>
    </source>
</evidence>
<accession>A0A1J0WJ08</accession>
<dbReference type="OrthoDB" id="9809995at2"/>
<sequence>MPDTGRHGPLILAFDTSAAHCAAALLSNEDIVVSRHEDMAKGQAERLMGLCAEVLDAAGVTYADLNAIGVGIGPGNFTGIRIGVSAARGLALGLGVPAVGVSGFDALRLGTTGPCACAVDARRGQVYVQAFENTSLPADPQQLDADALPPFDGPLIGAGGQPPRHPVAEAIARITAARYATASDRPAPLYLRPADAAPARDAPPTILP</sequence>
<dbReference type="PANTHER" id="PTHR11735:SF11">
    <property type="entry name" value="TRNA THREONYLCARBAMOYLADENOSINE BIOSYNTHESIS PROTEIN TSAB"/>
    <property type="match status" value="1"/>
</dbReference>
<dbReference type="CDD" id="cd24032">
    <property type="entry name" value="ASKHA_NBD_TsaB"/>
    <property type="match status" value="1"/>
</dbReference>
<reference evidence="2 3" key="1">
    <citation type="submission" date="2016-11" db="EMBL/GenBank/DDBJ databases">
        <title>Complete genome sequence of Sulfitobacter sp. AM1-D1, a toxic bacteria associated with marine dinoflagellate Alexandrium minutum in East China Sea.</title>
        <authorList>
            <person name="Yang Q."/>
            <person name="Zhang X."/>
            <person name="Tian X."/>
        </authorList>
    </citation>
    <scope>NUCLEOTIDE SEQUENCE [LARGE SCALE GENOMIC DNA]</scope>
    <source>
        <strain evidence="2 3">AM1-D1</strain>
    </source>
</reference>
<keyword evidence="2" id="KW-0808">Transferase</keyword>
<dbReference type="Pfam" id="PF00814">
    <property type="entry name" value="TsaD"/>
    <property type="match status" value="1"/>
</dbReference>
<evidence type="ECO:0000313" key="2">
    <source>
        <dbReference type="EMBL" id="APE44305.1"/>
    </source>
</evidence>
<name>A0A1J0WJ08_9RHOB</name>
<dbReference type="InterPro" id="IPR000905">
    <property type="entry name" value="Gcp-like_dom"/>
</dbReference>
<dbReference type="GO" id="GO:0005829">
    <property type="term" value="C:cytosol"/>
    <property type="evidence" value="ECO:0007669"/>
    <property type="project" value="TreeGrafter"/>
</dbReference>
<dbReference type="NCBIfam" id="TIGR03725">
    <property type="entry name" value="T6A_YeaZ"/>
    <property type="match status" value="1"/>
</dbReference>
<dbReference type="PANTHER" id="PTHR11735">
    <property type="entry name" value="TRNA N6-ADENOSINE THREONYLCARBAMOYLTRANSFERASE"/>
    <property type="match status" value="1"/>
</dbReference>
<dbReference type="SUPFAM" id="SSF53067">
    <property type="entry name" value="Actin-like ATPase domain"/>
    <property type="match status" value="1"/>
</dbReference>
<dbReference type="AlphaFoldDB" id="A0A1J0WJ08"/>
<dbReference type="InterPro" id="IPR022496">
    <property type="entry name" value="T6A_TsaB"/>
</dbReference>
<dbReference type="KEGG" id="suam:BOO69_13530"/>
<dbReference type="Proteomes" id="UP000181897">
    <property type="component" value="Chromosome"/>
</dbReference>